<sequence>MSSSRRFFNFLFLVLLLFLFITLYFNINFFERGPQKRHLKHELDPLYEEIRILCMIPYDYNNPNTAKYLKRTWGKHCNVLLFVSGNTDGELEPYVPVINSTNTWTLVQRGLMHAYLFYADQVDWFLRVEASSFVVVENLRYMIGQRNYLPTQPIYFGYELENIVTHKPFVHHQSGYVISREALRRYTNASKDPENKECLHWEGYSEGLDMYRCLSHVNVTIVESRDELGHETFSPIPMDHQFLKGYNEIHWLRNLTYHKVPENTVPISERAISFCVAYPPQIYDYYYFVYRTKIFGTLRRNSIEFMP</sequence>
<evidence type="ECO:0008006" key="10">
    <source>
        <dbReference type="Google" id="ProtNLM"/>
    </source>
</evidence>
<evidence type="ECO:0000256" key="7">
    <source>
        <dbReference type="SAM" id="Phobius"/>
    </source>
</evidence>
<dbReference type="Gene3D" id="3.90.550.50">
    <property type="match status" value="1"/>
</dbReference>
<keyword evidence="9" id="KW-1185">Reference proteome</keyword>
<evidence type="ECO:0000256" key="3">
    <source>
        <dbReference type="ARBA" id="ARBA00022692"/>
    </source>
</evidence>
<evidence type="ECO:0000256" key="4">
    <source>
        <dbReference type="ARBA" id="ARBA00022968"/>
    </source>
</evidence>
<reference evidence="9" key="1">
    <citation type="journal article" date="2021" name="Elife">
        <title>Highly contiguous assemblies of 101 drosophilid genomes.</title>
        <authorList>
            <person name="Kim B.Y."/>
            <person name="Wang J.R."/>
            <person name="Miller D.E."/>
            <person name="Barmina O."/>
            <person name="Delaney E."/>
            <person name="Thompson A."/>
            <person name="Comeault A.A."/>
            <person name="Peede D."/>
            <person name="D'Agostino E.R."/>
            <person name="Pelaez J."/>
            <person name="Aguilar J.M."/>
            <person name="Haji D."/>
            <person name="Matsunaga T."/>
            <person name="Armstrong E.E."/>
            <person name="Zych M."/>
            <person name="Ogawa Y."/>
            <person name="Stamenkovic-Radak M."/>
            <person name="Jelic M."/>
            <person name="Veselinovic M.S."/>
            <person name="Tanaskovic M."/>
            <person name="Eric P."/>
            <person name="Gao J.J."/>
            <person name="Katoh T.K."/>
            <person name="Toda M.J."/>
            <person name="Watabe H."/>
            <person name="Watada M."/>
            <person name="Davis J.S."/>
            <person name="Moyle L.C."/>
            <person name="Manoli G."/>
            <person name="Bertolini E."/>
            <person name="Kostal V."/>
            <person name="Hawley R.S."/>
            <person name="Takahashi A."/>
            <person name="Jones C.D."/>
            <person name="Price D.K."/>
            <person name="Whiteman N."/>
            <person name="Kopp A."/>
            <person name="Matute D.R."/>
            <person name="Petrov D.A."/>
        </authorList>
    </citation>
    <scope>NUCLEOTIDE SEQUENCE [LARGE SCALE GENOMIC DNA]</scope>
</reference>
<evidence type="ECO:0000313" key="8">
    <source>
        <dbReference type="EnsemblMetazoa" id="XP_016980408.2"/>
    </source>
</evidence>
<dbReference type="PANTHER" id="PTHR23033:SF14">
    <property type="entry name" value="GLYCOPROTEIN-N-ACETYLGALACTOSAMINE 3-BETA-GALACTOSYLTRANSFERASE 1-RELATED"/>
    <property type="match status" value="1"/>
</dbReference>
<evidence type="ECO:0000256" key="1">
    <source>
        <dbReference type="ARBA" id="ARBA00004606"/>
    </source>
</evidence>
<organism evidence="8 9">
    <name type="scientific">Drosophila rhopaloa</name>
    <name type="common">Fruit fly</name>
    <dbReference type="NCBI Taxonomy" id="1041015"/>
    <lineage>
        <taxon>Eukaryota</taxon>
        <taxon>Metazoa</taxon>
        <taxon>Ecdysozoa</taxon>
        <taxon>Arthropoda</taxon>
        <taxon>Hexapoda</taxon>
        <taxon>Insecta</taxon>
        <taxon>Pterygota</taxon>
        <taxon>Neoptera</taxon>
        <taxon>Endopterygota</taxon>
        <taxon>Diptera</taxon>
        <taxon>Brachycera</taxon>
        <taxon>Muscomorpha</taxon>
        <taxon>Ephydroidea</taxon>
        <taxon>Drosophilidae</taxon>
        <taxon>Drosophila</taxon>
        <taxon>Sophophora</taxon>
    </lineage>
</organism>
<dbReference type="GeneID" id="108045551"/>
<keyword evidence="3 7" id="KW-0812">Transmembrane</keyword>
<feature type="transmembrane region" description="Helical" evidence="7">
    <location>
        <begin position="7"/>
        <end position="27"/>
    </location>
</feature>
<keyword evidence="4" id="KW-0735">Signal-anchor</keyword>
<dbReference type="EnsemblMetazoa" id="XM_017124919.2">
    <property type="protein sequence ID" value="XP_016980408.2"/>
    <property type="gene ID" value="LOC108045551"/>
</dbReference>
<accession>A0ABM5HHG2</accession>
<evidence type="ECO:0000256" key="2">
    <source>
        <dbReference type="ARBA" id="ARBA00006462"/>
    </source>
</evidence>
<evidence type="ECO:0000256" key="6">
    <source>
        <dbReference type="ARBA" id="ARBA00023136"/>
    </source>
</evidence>
<dbReference type="PANTHER" id="PTHR23033">
    <property type="entry name" value="BETA1,3-GALACTOSYLTRANSFERASE"/>
    <property type="match status" value="1"/>
</dbReference>
<evidence type="ECO:0000313" key="9">
    <source>
        <dbReference type="Proteomes" id="UP001652680"/>
    </source>
</evidence>
<proteinExistence type="inferred from homology"/>
<protein>
    <recommendedName>
        <fullName evidence="10">Glycoprotein-N-acetylgalactosamine 3-beta-galactosyltransferase 1</fullName>
    </recommendedName>
</protein>
<dbReference type="InterPro" id="IPR026050">
    <property type="entry name" value="C1GALT1/C1GALT1_chp1"/>
</dbReference>
<reference evidence="8" key="2">
    <citation type="submission" date="2025-05" db="UniProtKB">
        <authorList>
            <consortium name="EnsemblMetazoa"/>
        </authorList>
    </citation>
    <scope>IDENTIFICATION</scope>
</reference>
<keyword evidence="5 7" id="KW-1133">Transmembrane helix</keyword>
<comment type="subcellular location">
    <subcellularLocation>
        <location evidence="1">Membrane</location>
        <topology evidence="1">Single-pass type II membrane protein</topology>
    </subcellularLocation>
</comment>
<comment type="similarity">
    <text evidence="2">Belongs to the glycosyltransferase 31 family. Beta3-Gal-T subfamily.</text>
</comment>
<name>A0ABM5HHG2_DRORH</name>
<keyword evidence="6 7" id="KW-0472">Membrane</keyword>
<evidence type="ECO:0000256" key="5">
    <source>
        <dbReference type="ARBA" id="ARBA00022989"/>
    </source>
</evidence>
<dbReference type="RefSeq" id="XP_016980408.2">
    <property type="nucleotide sequence ID" value="XM_017124919.2"/>
</dbReference>
<dbReference type="Proteomes" id="UP001652680">
    <property type="component" value="Unassembled WGS sequence"/>
</dbReference>